<dbReference type="Proteomes" id="UP000789901">
    <property type="component" value="Unassembled WGS sequence"/>
</dbReference>
<keyword evidence="2" id="KW-1185">Reference proteome</keyword>
<name>A0ABN7XMF7_GIGMA</name>
<feature type="non-terminal residue" evidence="1">
    <location>
        <position position="57"/>
    </location>
</feature>
<gene>
    <name evidence="1" type="ORF">GMARGA_LOCUS45048</name>
</gene>
<sequence>LDCEFMHVGPPGATILNTVVAQVAIVDYDGNILLNEYVRPDAPISYWRTPRDYLYIN</sequence>
<proteinExistence type="predicted"/>
<accession>A0ABN7XMF7</accession>
<dbReference type="InterPro" id="IPR036397">
    <property type="entry name" value="RNaseH_sf"/>
</dbReference>
<organism evidence="1 2">
    <name type="scientific">Gigaspora margarita</name>
    <dbReference type="NCBI Taxonomy" id="4874"/>
    <lineage>
        <taxon>Eukaryota</taxon>
        <taxon>Fungi</taxon>
        <taxon>Fungi incertae sedis</taxon>
        <taxon>Mucoromycota</taxon>
        <taxon>Glomeromycotina</taxon>
        <taxon>Glomeromycetes</taxon>
        <taxon>Diversisporales</taxon>
        <taxon>Gigasporaceae</taxon>
        <taxon>Gigaspora</taxon>
    </lineage>
</organism>
<evidence type="ECO:0000313" key="1">
    <source>
        <dbReference type="EMBL" id="CAG8856227.1"/>
    </source>
</evidence>
<dbReference type="EMBL" id="CAJVQB010157456">
    <property type="protein sequence ID" value="CAG8856227.1"/>
    <property type="molecule type" value="Genomic_DNA"/>
</dbReference>
<comment type="caution">
    <text evidence="1">The sequence shown here is derived from an EMBL/GenBank/DDBJ whole genome shotgun (WGS) entry which is preliminary data.</text>
</comment>
<dbReference type="Gene3D" id="3.30.420.10">
    <property type="entry name" value="Ribonuclease H-like superfamily/Ribonuclease H"/>
    <property type="match status" value="1"/>
</dbReference>
<dbReference type="SUPFAM" id="SSF53098">
    <property type="entry name" value="Ribonuclease H-like"/>
    <property type="match status" value="1"/>
</dbReference>
<feature type="non-terminal residue" evidence="1">
    <location>
        <position position="1"/>
    </location>
</feature>
<dbReference type="InterPro" id="IPR012337">
    <property type="entry name" value="RNaseH-like_sf"/>
</dbReference>
<evidence type="ECO:0000313" key="2">
    <source>
        <dbReference type="Proteomes" id="UP000789901"/>
    </source>
</evidence>
<reference evidence="1 2" key="1">
    <citation type="submission" date="2021-06" db="EMBL/GenBank/DDBJ databases">
        <authorList>
            <person name="Kallberg Y."/>
            <person name="Tangrot J."/>
            <person name="Rosling A."/>
        </authorList>
    </citation>
    <scope>NUCLEOTIDE SEQUENCE [LARGE SCALE GENOMIC DNA]</scope>
    <source>
        <strain evidence="1 2">120-4 pot B 10/14</strain>
    </source>
</reference>
<protein>
    <submittedName>
        <fullName evidence="1">29539_t:CDS:1</fullName>
    </submittedName>
</protein>